<dbReference type="InterPro" id="IPR050498">
    <property type="entry name" value="Ycf3"/>
</dbReference>
<feature type="region of interest" description="Disordered" evidence="3">
    <location>
        <begin position="33"/>
        <end position="86"/>
    </location>
</feature>
<keyword evidence="2" id="KW-0802">TPR repeat</keyword>
<dbReference type="AlphaFoldDB" id="A0A1R2BWE3"/>
<evidence type="ECO:0008006" key="6">
    <source>
        <dbReference type="Google" id="ProtNLM"/>
    </source>
</evidence>
<sequence length="989" mass="114766">MRPIHSNFLSFTSKCTSPKFNEKISIRNKNFSILDSSTSRNPTSPRHKKPKSLKNLSLKPRVNSNSPEATRLQDRRPNLSLRGKSSFFKPNPKLNISRKLKISSFRNFNTILSPSNTQIPENLSTLESTKRSTGAKTSIIAAKNEISRKKYDIALGILENIDEESAESLYLQGLCNLHLKNYEKALKTLQSPSIIQTPSTLMVICKCFCALQNYLKALETLNSCINLNGQYIQAYFLRGKVLIALKKYDEALSDLIRLQHPQAYLLISSCWKHKNNYKNTVKYLEKYKNTANFIEKYFLELAKVDYFFDRIPEALQSLEQLGKIDKNNLEGVYYKGKCLIKYSNYDEAELLFEKVAQNADNDELANRALFKIMLIKQEMYDFFGSYFVLKRVIIKQEMYDFFGSYFVLKRVKGQVRSKKKVFYQKLAEGIYYVIQSKFIIAIELLSSIADDDLDSKGLFKCLIFRAFSYFSIKGFEQAINDYKKAQTLGVLDPASQFNYKISLSVIDIANKNLDSAYKILTSGFFKKFSNPMWPILKLHVEILMKSADINEIKKLYVEFKSVKLEKNCEFYLIRSFFEYLDLNIDSSLKKINKSIKISDKSSFLAYTIRAFCYISFKKYGDAIEDLTTALALNKELKTLRAYRALCYFYNGDLENAVKDILKIFKIEDYSAILMSIYMLIVCQQYDKVLEVLECVKMTDEILLMKAHCYLLLEYYEDSIETLYQREKHDIEKDVFMIQSFKDKSFKTIGPGVLISQLYALWFEGTENFYNKHFDTSIHLYKLVLENLNSNHEDLVFADNYISESLRLEILYNLTLSYIFTDTILGFSRAAECLNSIIELKSNKIPAELYVLLGVAEKGMKKMKRYKKTLEKLKGLDSKMHDFYVRNQSIRLNPKFSEDKFTERFPFVPIFNMENLMVRPITRLPLLTPPLDYTDSFDALISIVKMEGPIVRPEVPWIAKKNDKYMFTDTMLEDISSFNSESAATIKVDG</sequence>
<reference evidence="4 5" key="1">
    <citation type="submission" date="2016-11" db="EMBL/GenBank/DDBJ databases">
        <title>The macronuclear genome of Stentor coeruleus: a giant cell with tiny introns.</title>
        <authorList>
            <person name="Slabodnick M."/>
            <person name="Ruby J.G."/>
            <person name="Reiff S.B."/>
            <person name="Swart E.C."/>
            <person name="Gosai S."/>
            <person name="Prabakaran S."/>
            <person name="Witkowska E."/>
            <person name="Larue G.E."/>
            <person name="Fisher S."/>
            <person name="Freeman R.M."/>
            <person name="Gunawardena J."/>
            <person name="Chu W."/>
            <person name="Stover N.A."/>
            <person name="Gregory B.D."/>
            <person name="Nowacki M."/>
            <person name="Derisi J."/>
            <person name="Roy S.W."/>
            <person name="Marshall W.F."/>
            <person name="Sood P."/>
        </authorList>
    </citation>
    <scope>NUCLEOTIDE SEQUENCE [LARGE SCALE GENOMIC DNA]</scope>
    <source>
        <strain evidence="4">WM001</strain>
    </source>
</reference>
<feature type="compositionally biased region" description="Polar residues" evidence="3">
    <location>
        <begin position="33"/>
        <end position="44"/>
    </location>
</feature>
<evidence type="ECO:0000313" key="4">
    <source>
        <dbReference type="EMBL" id="OMJ80905.1"/>
    </source>
</evidence>
<accession>A0A1R2BWE3</accession>
<dbReference type="Proteomes" id="UP000187209">
    <property type="component" value="Unassembled WGS sequence"/>
</dbReference>
<protein>
    <recommendedName>
        <fullName evidence="6">TPR-like protein</fullName>
    </recommendedName>
</protein>
<dbReference type="OrthoDB" id="292471at2759"/>
<gene>
    <name evidence="4" type="ORF">SteCoe_18765</name>
</gene>
<comment type="caution">
    <text evidence="4">The sequence shown here is derived from an EMBL/GenBank/DDBJ whole genome shotgun (WGS) entry which is preliminary data.</text>
</comment>
<organism evidence="4 5">
    <name type="scientific">Stentor coeruleus</name>
    <dbReference type="NCBI Taxonomy" id="5963"/>
    <lineage>
        <taxon>Eukaryota</taxon>
        <taxon>Sar</taxon>
        <taxon>Alveolata</taxon>
        <taxon>Ciliophora</taxon>
        <taxon>Postciliodesmatophora</taxon>
        <taxon>Heterotrichea</taxon>
        <taxon>Heterotrichida</taxon>
        <taxon>Stentoridae</taxon>
        <taxon>Stentor</taxon>
    </lineage>
</organism>
<evidence type="ECO:0000313" key="5">
    <source>
        <dbReference type="Proteomes" id="UP000187209"/>
    </source>
</evidence>
<dbReference type="PANTHER" id="PTHR44858">
    <property type="entry name" value="TETRATRICOPEPTIDE REPEAT PROTEIN 6"/>
    <property type="match status" value="1"/>
</dbReference>
<dbReference type="SMART" id="SM00028">
    <property type="entry name" value="TPR"/>
    <property type="match status" value="7"/>
</dbReference>
<dbReference type="EMBL" id="MPUH01000403">
    <property type="protein sequence ID" value="OMJ80905.1"/>
    <property type="molecule type" value="Genomic_DNA"/>
</dbReference>
<dbReference type="InterPro" id="IPR011990">
    <property type="entry name" value="TPR-like_helical_dom_sf"/>
</dbReference>
<name>A0A1R2BWE3_9CILI</name>
<evidence type="ECO:0000256" key="3">
    <source>
        <dbReference type="SAM" id="MobiDB-lite"/>
    </source>
</evidence>
<evidence type="ECO:0000256" key="2">
    <source>
        <dbReference type="ARBA" id="ARBA00022803"/>
    </source>
</evidence>
<dbReference type="Gene3D" id="1.25.40.10">
    <property type="entry name" value="Tetratricopeptide repeat domain"/>
    <property type="match status" value="4"/>
</dbReference>
<keyword evidence="1" id="KW-0677">Repeat</keyword>
<dbReference type="PANTHER" id="PTHR44858:SF1">
    <property type="entry name" value="UDP-N-ACETYLGLUCOSAMINE--PEPTIDE N-ACETYLGLUCOSAMINYLTRANSFERASE SPINDLY-RELATED"/>
    <property type="match status" value="1"/>
</dbReference>
<proteinExistence type="predicted"/>
<dbReference type="Pfam" id="PF12895">
    <property type="entry name" value="ANAPC3"/>
    <property type="match status" value="1"/>
</dbReference>
<dbReference type="Pfam" id="PF13174">
    <property type="entry name" value="TPR_6"/>
    <property type="match status" value="1"/>
</dbReference>
<dbReference type="SUPFAM" id="SSF48452">
    <property type="entry name" value="TPR-like"/>
    <property type="match status" value="3"/>
</dbReference>
<dbReference type="InterPro" id="IPR019734">
    <property type="entry name" value="TPR_rpt"/>
</dbReference>
<evidence type="ECO:0000256" key="1">
    <source>
        <dbReference type="ARBA" id="ARBA00022737"/>
    </source>
</evidence>
<keyword evidence="5" id="KW-1185">Reference proteome</keyword>